<proteinExistence type="predicted"/>
<dbReference type="EMBL" id="CP076544">
    <property type="protein sequence ID" value="QWS33677.1"/>
    <property type="molecule type" value="Genomic_DNA"/>
</dbReference>
<keyword evidence="2" id="KW-1185">Reference proteome</keyword>
<organism evidence="1 2">
    <name type="scientific">Curtobacterium aetherium</name>
    <dbReference type="NCBI Taxonomy" id="2841594"/>
    <lineage>
        <taxon>Bacteria</taxon>
        <taxon>Bacillati</taxon>
        <taxon>Actinomycetota</taxon>
        <taxon>Actinomycetes</taxon>
        <taxon>Micrococcales</taxon>
        <taxon>Microbacteriaceae</taxon>
        <taxon>Curtobacterium</taxon>
    </lineage>
</organism>
<name>A0ACD1E4X3_9MICO</name>
<gene>
    <name evidence="1" type="ORF">KM842_00155</name>
</gene>
<protein>
    <submittedName>
        <fullName evidence="1">Uncharacterized protein</fullName>
    </submittedName>
</protein>
<evidence type="ECO:0000313" key="1">
    <source>
        <dbReference type="EMBL" id="QWS33677.1"/>
    </source>
</evidence>
<reference evidence="1" key="1">
    <citation type="submission" date="2021-06" db="EMBL/GenBank/DDBJ databases">
        <authorList>
            <person name="Ellington A.J."/>
            <person name="Bryan N.C."/>
            <person name="Christner B.C."/>
            <person name="Reisch C.R."/>
        </authorList>
    </citation>
    <scope>NUCLEOTIDE SEQUENCE</scope>
    <source>
        <strain evidence="1">L6-1</strain>
    </source>
</reference>
<dbReference type="Proteomes" id="UP000681794">
    <property type="component" value="Chromosome"/>
</dbReference>
<sequence>MIDPRALATDELRPGERLLWVGQSDPARLFSARDAFLVPFSLLWGGFAIFWEVSVLTTGAPWFFALFGSVFVLVGLFFIGGRFLVKRHRKRTEVYAVTDRRAFITTGTNTRETDVSRTDRTVTRSRGHVSVEWQDRGITGSFFGRSTAVTAQYANSGLDGIAGPRPFGFYDVLDEKALVEALDAAERFDRSEHAGR</sequence>
<evidence type="ECO:0000313" key="2">
    <source>
        <dbReference type="Proteomes" id="UP000681794"/>
    </source>
</evidence>
<accession>A0ACD1E4X3</accession>